<accession>A0ABS5SXZ4</accession>
<dbReference type="Gene3D" id="1.20.1050.10">
    <property type="match status" value="1"/>
</dbReference>
<name>A0ABS5SXZ4_9GAMM</name>
<dbReference type="EMBL" id="JABBFR010000014">
    <property type="protein sequence ID" value="MBT0724973.1"/>
    <property type="molecule type" value="Genomic_DNA"/>
</dbReference>
<protein>
    <recommendedName>
        <fullName evidence="1">Glutathione S-transferase C-terminal domain-containing protein</fullName>
    </recommendedName>
</protein>
<evidence type="ECO:0000259" key="1">
    <source>
        <dbReference type="Pfam" id="PF00043"/>
    </source>
</evidence>
<evidence type="ECO:0000313" key="2">
    <source>
        <dbReference type="EMBL" id="MBT0724973.1"/>
    </source>
</evidence>
<reference evidence="2 3" key="1">
    <citation type="submission" date="2020-04" db="EMBL/GenBank/DDBJ databases">
        <title>Genome sequencing of Rosenbergiella species.</title>
        <authorList>
            <person name="Alvarez-Perez S."/>
            <person name="Lievens B."/>
        </authorList>
    </citation>
    <scope>NUCLEOTIDE SEQUENCE [LARGE SCALE GENOMIC DNA]</scope>
    <source>
        <strain evidence="2 3">S61</strain>
    </source>
</reference>
<dbReference type="Proteomes" id="UP000790096">
    <property type="component" value="Unassembled WGS sequence"/>
</dbReference>
<proteinExistence type="predicted"/>
<dbReference type="RefSeq" id="WP_214237629.1">
    <property type="nucleotide sequence ID" value="NZ_JABBFR010000014.1"/>
</dbReference>
<dbReference type="InterPro" id="IPR036282">
    <property type="entry name" value="Glutathione-S-Trfase_C_sf"/>
</dbReference>
<keyword evidence="3" id="KW-1185">Reference proteome</keyword>
<comment type="caution">
    <text evidence="2">The sequence shown here is derived from an EMBL/GenBank/DDBJ whole genome shotgun (WGS) entry which is preliminary data.</text>
</comment>
<gene>
    <name evidence="2" type="ORF">HH682_11180</name>
</gene>
<dbReference type="Pfam" id="PF00043">
    <property type="entry name" value="GST_C"/>
    <property type="match status" value="1"/>
</dbReference>
<organism evidence="2 3">
    <name type="scientific">Rosenbergiella gaditana</name>
    <dbReference type="NCBI Taxonomy" id="2726987"/>
    <lineage>
        <taxon>Bacteria</taxon>
        <taxon>Pseudomonadati</taxon>
        <taxon>Pseudomonadota</taxon>
        <taxon>Gammaproteobacteria</taxon>
        <taxon>Enterobacterales</taxon>
        <taxon>Erwiniaceae</taxon>
        <taxon>Rosenbergiella</taxon>
    </lineage>
</organism>
<sequence length="80" mass="9513">MRFLLDVKSSAEQQLTQFPYLASEHFSLADIQLGHLLYRYYQLGIGVRTFPALEEYYHRLTQRPAYQRHVMISYQSLQVS</sequence>
<feature type="domain" description="Glutathione S-transferase C-terminal" evidence="1">
    <location>
        <begin position="12"/>
        <end position="64"/>
    </location>
</feature>
<dbReference type="SUPFAM" id="SSF47616">
    <property type="entry name" value="GST C-terminal domain-like"/>
    <property type="match status" value="1"/>
</dbReference>
<dbReference type="InterPro" id="IPR004046">
    <property type="entry name" value="GST_C"/>
</dbReference>
<evidence type="ECO:0000313" key="3">
    <source>
        <dbReference type="Proteomes" id="UP000790096"/>
    </source>
</evidence>